<keyword evidence="7 9" id="KW-0472">Membrane</keyword>
<dbReference type="Pfam" id="PF00664">
    <property type="entry name" value="ABC_membrane"/>
    <property type="match status" value="1"/>
</dbReference>
<evidence type="ECO:0000256" key="2">
    <source>
        <dbReference type="ARBA" id="ARBA00005417"/>
    </source>
</evidence>
<dbReference type="PANTHER" id="PTHR24221">
    <property type="entry name" value="ATP-BINDING CASSETTE SUB-FAMILY B"/>
    <property type="match status" value="1"/>
</dbReference>
<evidence type="ECO:0000313" key="13">
    <source>
        <dbReference type="Proteomes" id="UP001148313"/>
    </source>
</evidence>
<accession>A0ABT4VNH3</accession>
<reference evidence="12" key="1">
    <citation type="submission" date="2022-11" db="EMBL/GenBank/DDBJ databases">
        <title>Hoeflea poritis sp. nov., isolated from scleractinian coral Porites lutea.</title>
        <authorList>
            <person name="Zhang G."/>
            <person name="Wei Q."/>
            <person name="Cai L."/>
        </authorList>
    </citation>
    <scope>NUCLEOTIDE SEQUENCE</scope>
    <source>
        <strain evidence="12">E7-10</strain>
    </source>
</reference>
<proteinExistence type="inferred from homology"/>
<dbReference type="SUPFAM" id="SSF90123">
    <property type="entry name" value="ABC transporter transmembrane region"/>
    <property type="match status" value="1"/>
</dbReference>
<dbReference type="SUPFAM" id="SSF52540">
    <property type="entry name" value="P-loop containing nucleoside triphosphate hydrolases"/>
    <property type="match status" value="1"/>
</dbReference>
<dbReference type="InterPro" id="IPR003439">
    <property type="entry name" value="ABC_transporter-like_ATP-bd"/>
</dbReference>
<dbReference type="PROSITE" id="PS50929">
    <property type="entry name" value="ABC_TM1F"/>
    <property type="match status" value="1"/>
</dbReference>
<dbReference type="InterPro" id="IPR047957">
    <property type="entry name" value="ABC_AprD-like_6TM"/>
</dbReference>
<protein>
    <submittedName>
        <fullName evidence="12">Type I secretion system permease/ATPase</fullName>
    </submittedName>
</protein>
<evidence type="ECO:0000256" key="4">
    <source>
        <dbReference type="ARBA" id="ARBA00022741"/>
    </source>
</evidence>
<evidence type="ECO:0000256" key="3">
    <source>
        <dbReference type="ARBA" id="ARBA00022692"/>
    </source>
</evidence>
<dbReference type="InterPro" id="IPR011527">
    <property type="entry name" value="ABC1_TM_dom"/>
</dbReference>
<dbReference type="EMBL" id="JAPJZH010000007">
    <property type="protein sequence ID" value="MDA4846241.1"/>
    <property type="molecule type" value="Genomic_DNA"/>
</dbReference>
<dbReference type="Pfam" id="PF00005">
    <property type="entry name" value="ABC_tran"/>
    <property type="match status" value="1"/>
</dbReference>
<keyword evidence="4" id="KW-0547">Nucleotide-binding</keyword>
<evidence type="ECO:0000256" key="1">
    <source>
        <dbReference type="ARBA" id="ARBA00004651"/>
    </source>
</evidence>
<evidence type="ECO:0000256" key="9">
    <source>
        <dbReference type="SAM" id="Phobius"/>
    </source>
</evidence>
<evidence type="ECO:0000256" key="8">
    <source>
        <dbReference type="SAM" id="MobiDB-lite"/>
    </source>
</evidence>
<feature type="domain" description="ABC transporter" evidence="10">
    <location>
        <begin position="334"/>
        <end position="569"/>
    </location>
</feature>
<sequence length="613" mass="66637">MSEGSSNTKCLTVEQAIGASRPAFVGIAVFSFFINLLMLSGPLFMLQIYDRVLSSRSMPTLMALFGLVAFLFLVMGLLELVRSRVLVRISAHIAQRIQERLFDAVMFLGLRSSGDRKSIAPLRELDTIVQYLSGPGFVVLFDAPWVPVYLLVIFLFSPTLGWLALGAASVLFIVALLNDWRARAPAKQSGQAASEAFELAGAGQRNGEVLAAMGMLEPLRRKWSEKNLEALDWQSEARDRAGTLSAFSKAFRLFVQSAILAAGAVLVIQGQITPGVMIAASIILGRALQPIEQSIVHWRGLVRYREAKKNLSVLLENTPVQAPKTRLPRPKGQLEVRQLHATDPSGRVRILKNINFRVMPGRTLSIIGPSASGKTTLARVLTGVWKPASGDIRLDGATFDQWDSTRLGRFIGYLPQDIELFDGTIAENIARLQTKPSSEDVVKAAMQAGAHEMIKRVGGYETRIGPGGCNLSAGQRQRVALARALFGEPPLVILDEPNSNLDEEGEEALYSAIVGMRDRGQTVITIAHRTKTLNLADDLLVLNDGSQVAFGGREEVLSGLRRRQGAQPQGRMMPSQWGTSGSGVRITAGGQYATDNASSGAGSERRERLVPND</sequence>
<feature type="domain" description="ABC transmembrane type-1" evidence="11">
    <location>
        <begin position="25"/>
        <end position="303"/>
    </location>
</feature>
<feature type="transmembrane region" description="Helical" evidence="9">
    <location>
        <begin position="58"/>
        <end position="78"/>
    </location>
</feature>
<feature type="compositionally biased region" description="Basic and acidic residues" evidence="8">
    <location>
        <begin position="603"/>
        <end position="613"/>
    </location>
</feature>
<keyword evidence="5" id="KW-0067">ATP-binding</keyword>
<evidence type="ECO:0000256" key="7">
    <source>
        <dbReference type="ARBA" id="ARBA00023136"/>
    </source>
</evidence>
<evidence type="ECO:0000256" key="5">
    <source>
        <dbReference type="ARBA" id="ARBA00022840"/>
    </source>
</evidence>
<evidence type="ECO:0000259" key="10">
    <source>
        <dbReference type="PROSITE" id="PS50893"/>
    </source>
</evidence>
<keyword evidence="6 9" id="KW-1133">Transmembrane helix</keyword>
<feature type="region of interest" description="Disordered" evidence="8">
    <location>
        <begin position="560"/>
        <end position="613"/>
    </location>
</feature>
<dbReference type="InterPro" id="IPR010128">
    <property type="entry name" value="ATPase_T1SS_PrtD-like"/>
</dbReference>
<dbReference type="SMART" id="SM00382">
    <property type="entry name" value="AAA"/>
    <property type="match status" value="1"/>
</dbReference>
<organism evidence="12 13">
    <name type="scientific">Hoeflea poritis</name>
    <dbReference type="NCBI Taxonomy" id="2993659"/>
    <lineage>
        <taxon>Bacteria</taxon>
        <taxon>Pseudomonadati</taxon>
        <taxon>Pseudomonadota</taxon>
        <taxon>Alphaproteobacteria</taxon>
        <taxon>Hyphomicrobiales</taxon>
        <taxon>Rhizobiaceae</taxon>
        <taxon>Hoeflea</taxon>
    </lineage>
</organism>
<dbReference type="PROSITE" id="PS00211">
    <property type="entry name" value="ABC_TRANSPORTER_1"/>
    <property type="match status" value="1"/>
</dbReference>
<keyword evidence="3 9" id="KW-0812">Transmembrane</keyword>
<dbReference type="NCBIfam" id="TIGR01842">
    <property type="entry name" value="type_I_sec_PrtD"/>
    <property type="match status" value="1"/>
</dbReference>
<dbReference type="InterPro" id="IPR027417">
    <property type="entry name" value="P-loop_NTPase"/>
</dbReference>
<dbReference type="InterPro" id="IPR036640">
    <property type="entry name" value="ABC1_TM_sf"/>
</dbReference>
<comment type="similarity">
    <text evidence="2">Belongs to the ABC transporter superfamily.</text>
</comment>
<feature type="transmembrane region" description="Helical" evidence="9">
    <location>
        <begin position="250"/>
        <end position="268"/>
    </location>
</feature>
<feature type="transmembrane region" description="Helical" evidence="9">
    <location>
        <begin position="148"/>
        <end position="177"/>
    </location>
</feature>
<feature type="transmembrane region" description="Helical" evidence="9">
    <location>
        <begin position="23"/>
        <end position="46"/>
    </location>
</feature>
<dbReference type="Gene3D" id="3.40.50.300">
    <property type="entry name" value="P-loop containing nucleotide triphosphate hydrolases"/>
    <property type="match status" value="1"/>
</dbReference>
<keyword evidence="13" id="KW-1185">Reference proteome</keyword>
<dbReference type="InterPro" id="IPR039421">
    <property type="entry name" value="Type_1_exporter"/>
</dbReference>
<dbReference type="Gene3D" id="1.20.1560.10">
    <property type="entry name" value="ABC transporter type 1, transmembrane domain"/>
    <property type="match status" value="1"/>
</dbReference>
<comment type="subcellular location">
    <subcellularLocation>
        <location evidence="1">Cell membrane</location>
        <topology evidence="1">Multi-pass membrane protein</topology>
    </subcellularLocation>
</comment>
<dbReference type="Proteomes" id="UP001148313">
    <property type="component" value="Unassembled WGS sequence"/>
</dbReference>
<evidence type="ECO:0000313" key="12">
    <source>
        <dbReference type="EMBL" id="MDA4846241.1"/>
    </source>
</evidence>
<dbReference type="PANTHER" id="PTHR24221:SF248">
    <property type="entry name" value="ABC TRANSPORTER TRANSMEMBRANE REGION"/>
    <property type="match status" value="1"/>
</dbReference>
<dbReference type="CDD" id="cd18586">
    <property type="entry name" value="ABC_6TM_PrtD_like"/>
    <property type="match status" value="1"/>
</dbReference>
<name>A0ABT4VNH3_9HYPH</name>
<dbReference type="InterPro" id="IPR003593">
    <property type="entry name" value="AAA+_ATPase"/>
</dbReference>
<dbReference type="InterPro" id="IPR017871">
    <property type="entry name" value="ABC_transporter-like_CS"/>
</dbReference>
<gene>
    <name evidence="12" type="ORF">OOZ53_12820</name>
</gene>
<evidence type="ECO:0000256" key="6">
    <source>
        <dbReference type="ARBA" id="ARBA00022989"/>
    </source>
</evidence>
<evidence type="ECO:0000259" key="11">
    <source>
        <dbReference type="PROSITE" id="PS50929"/>
    </source>
</evidence>
<dbReference type="PROSITE" id="PS50893">
    <property type="entry name" value="ABC_TRANSPORTER_2"/>
    <property type="match status" value="1"/>
</dbReference>
<comment type="caution">
    <text evidence="12">The sequence shown here is derived from an EMBL/GenBank/DDBJ whole genome shotgun (WGS) entry which is preliminary data.</text>
</comment>